<feature type="region of interest" description="Disordered" evidence="1">
    <location>
        <begin position="93"/>
        <end position="128"/>
    </location>
</feature>
<evidence type="ECO:0000313" key="3">
    <source>
        <dbReference type="Proteomes" id="UP001499843"/>
    </source>
</evidence>
<protein>
    <submittedName>
        <fullName evidence="2">Uncharacterized protein</fullName>
    </submittedName>
</protein>
<organism evidence="2 3">
    <name type="scientific">Nonomuraea monospora</name>
    <dbReference type="NCBI Taxonomy" id="568818"/>
    <lineage>
        <taxon>Bacteria</taxon>
        <taxon>Bacillati</taxon>
        <taxon>Actinomycetota</taxon>
        <taxon>Actinomycetes</taxon>
        <taxon>Streptosporangiales</taxon>
        <taxon>Streptosporangiaceae</taxon>
        <taxon>Nonomuraea</taxon>
    </lineage>
</organism>
<accession>A0ABN3CJZ4</accession>
<name>A0ABN3CJZ4_9ACTN</name>
<comment type="caution">
    <text evidence="2">The sequence shown here is derived from an EMBL/GenBank/DDBJ whole genome shotgun (WGS) entry which is preliminary data.</text>
</comment>
<dbReference type="Proteomes" id="UP001499843">
    <property type="component" value="Unassembled WGS sequence"/>
</dbReference>
<dbReference type="EMBL" id="BAAAQX010000012">
    <property type="protein sequence ID" value="GAA2209353.1"/>
    <property type="molecule type" value="Genomic_DNA"/>
</dbReference>
<reference evidence="2 3" key="1">
    <citation type="journal article" date="2019" name="Int. J. Syst. Evol. Microbiol.">
        <title>The Global Catalogue of Microorganisms (GCM) 10K type strain sequencing project: providing services to taxonomists for standard genome sequencing and annotation.</title>
        <authorList>
            <consortium name="The Broad Institute Genomics Platform"/>
            <consortium name="The Broad Institute Genome Sequencing Center for Infectious Disease"/>
            <person name="Wu L."/>
            <person name="Ma J."/>
        </authorList>
    </citation>
    <scope>NUCLEOTIDE SEQUENCE [LARGE SCALE GENOMIC DNA]</scope>
    <source>
        <strain evidence="2 3">JCM 16114</strain>
    </source>
</reference>
<gene>
    <name evidence="2" type="ORF">GCM10009850_048110</name>
</gene>
<proteinExistence type="predicted"/>
<evidence type="ECO:0000313" key="2">
    <source>
        <dbReference type="EMBL" id="GAA2209353.1"/>
    </source>
</evidence>
<sequence length="128" mass="13560">MAIVTVERVLARTPALAVPLPLIHAYDVERARRCTFGCATRTVPKSPPETTGIARRPAFTGFREGCGGMPRTPVLAAAVISCVYGIFYGKPSGPRPPSCADGPPGRRSSASPPPRRYARTLPGEVVTT</sequence>
<evidence type="ECO:0000256" key="1">
    <source>
        <dbReference type="SAM" id="MobiDB-lite"/>
    </source>
</evidence>
<keyword evidence="3" id="KW-1185">Reference proteome</keyword>